<evidence type="ECO:0000256" key="12">
    <source>
        <dbReference type="SAM" id="SignalP"/>
    </source>
</evidence>
<keyword evidence="2 10" id="KW-0813">Transport</keyword>
<dbReference type="RefSeq" id="WP_187465112.1">
    <property type="nucleotide sequence ID" value="NZ_JACSIT010000048.1"/>
</dbReference>
<gene>
    <name evidence="15" type="ORF">H9S92_02305</name>
</gene>
<dbReference type="GO" id="GO:0009279">
    <property type="term" value="C:cell outer membrane"/>
    <property type="evidence" value="ECO:0007669"/>
    <property type="project" value="UniProtKB-SubCell"/>
</dbReference>
<evidence type="ECO:0000256" key="1">
    <source>
        <dbReference type="ARBA" id="ARBA00004571"/>
    </source>
</evidence>
<keyword evidence="4 10" id="KW-0812">Transmembrane</keyword>
<accession>A0A923PF81</accession>
<evidence type="ECO:0000256" key="10">
    <source>
        <dbReference type="PROSITE-ProRule" id="PRU01360"/>
    </source>
</evidence>
<evidence type="ECO:0000256" key="7">
    <source>
        <dbReference type="ARBA" id="ARBA00023136"/>
    </source>
</evidence>
<dbReference type="PANTHER" id="PTHR30069">
    <property type="entry name" value="TONB-DEPENDENT OUTER MEMBRANE RECEPTOR"/>
    <property type="match status" value="1"/>
</dbReference>
<dbReference type="PANTHER" id="PTHR30069:SF29">
    <property type="entry name" value="HEMOGLOBIN AND HEMOGLOBIN-HAPTOGLOBIN-BINDING PROTEIN 1-RELATED"/>
    <property type="match status" value="1"/>
</dbReference>
<keyword evidence="6 11" id="KW-0798">TonB box</keyword>
<feature type="chain" id="PRO_5037989139" evidence="12">
    <location>
        <begin position="19"/>
        <end position="667"/>
    </location>
</feature>
<keyword evidence="16" id="KW-1185">Reference proteome</keyword>
<dbReference type="Gene3D" id="2.40.170.20">
    <property type="entry name" value="TonB-dependent receptor, beta-barrel domain"/>
    <property type="match status" value="1"/>
</dbReference>
<organism evidence="15 16">
    <name type="scientific">Neolewinella lacunae</name>
    <dbReference type="NCBI Taxonomy" id="1517758"/>
    <lineage>
        <taxon>Bacteria</taxon>
        <taxon>Pseudomonadati</taxon>
        <taxon>Bacteroidota</taxon>
        <taxon>Saprospiria</taxon>
        <taxon>Saprospirales</taxon>
        <taxon>Lewinellaceae</taxon>
        <taxon>Neolewinella</taxon>
    </lineage>
</organism>
<evidence type="ECO:0000259" key="14">
    <source>
        <dbReference type="Pfam" id="PF07715"/>
    </source>
</evidence>
<dbReference type="Pfam" id="PF07715">
    <property type="entry name" value="Plug"/>
    <property type="match status" value="1"/>
</dbReference>
<protein>
    <submittedName>
        <fullName evidence="15">TonB-dependent receptor</fullName>
    </submittedName>
</protein>
<evidence type="ECO:0000256" key="8">
    <source>
        <dbReference type="ARBA" id="ARBA00023170"/>
    </source>
</evidence>
<keyword evidence="5 12" id="KW-0732">Signal</keyword>
<evidence type="ECO:0000256" key="11">
    <source>
        <dbReference type="RuleBase" id="RU003357"/>
    </source>
</evidence>
<feature type="domain" description="TonB-dependent receptor plug" evidence="14">
    <location>
        <begin position="44"/>
        <end position="147"/>
    </location>
</feature>
<comment type="subcellular location">
    <subcellularLocation>
        <location evidence="1 10">Cell outer membrane</location>
        <topology evidence="1 10">Multi-pass membrane protein</topology>
    </subcellularLocation>
</comment>
<dbReference type="InterPro" id="IPR012910">
    <property type="entry name" value="Plug_dom"/>
</dbReference>
<keyword evidence="9 10" id="KW-0998">Cell outer membrane</keyword>
<dbReference type="Gene3D" id="2.170.130.10">
    <property type="entry name" value="TonB-dependent receptor, plug domain"/>
    <property type="match status" value="1"/>
</dbReference>
<dbReference type="Proteomes" id="UP000650081">
    <property type="component" value="Unassembled WGS sequence"/>
</dbReference>
<keyword evidence="8 15" id="KW-0675">Receptor</keyword>
<evidence type="ECO:0000259" key="13">
    <source>
        <dbReference type="Pfam" id="PF00593"/>
    </source>
</evidence>
<dbReference type="InterPro" id="IPR037066">
    <property type="entry name" value="Plug_dom_sf"/>
</dbReference>
<dbReference type="Pfam" id="PF00593">
    <property type="entry name" value="TonB_dep_Rec_b-barrel"/>
    <property type="match status" value="1"/>
</dbReference>
<evidence type="ECO:0000256" key="2">
    <source>
        <dbReference type="ARBA" id="ARBA00022448"/>
    </source>
</evidence>
<evidence type="ECO:0000256" key="4">
    <source>
        <dbReference type="ARBA" id="ARBA00022692"/>
    </source>
</evidence>
<dbReference type="GO" id="GO:0015344">
    <property type="term" value="F:siderophore uptake transmembrane transporter activity"/>
    <property type="evidence" value="ECO:0007669"/>
    <property type="project" value="TreeGrafter"/>
</dbReference>
<dbReference type="AlphaFoldDB" id="A0A923PF81"/>
<dbReference type="EMBL" id="JACSIT010000048">
    <property type="protein sequence ID" value="MBC6992985.1"/>
    <property type="molecule type" value="Genomic_DNA"/>
</dbReference>
<name>A0A923PF81_9BACT</name>
<dbReference type="InterPro" id="IPR000531">
    <property type="entry name" value="Beta-barrel_TonB"/>
</dbReference>
<dbReference type="InterPro" id="IPR039426">
    <property type="entry name" value="TonB-dep_rcpt-like"/>
</dbReference>
<evidence type="ECO:0000256" key="5">
    <source>
        <dbReference type="ARBA" id="ARBA00022729"/>
    </source>
</evidence>
<evidence type="ECO:0000256" key="3">
    <source>
        <dbReference type="ARBA" id="ARBA00022452"/>
    </source>
</evidence>
<dbReference type="InterPro" id="IPR036942">
    <property type="entry name" value="Beta-barrel_TonB_sf"/>
</dbReference>
<evidence type="ECO:0000256" key="6">
    <source>
        <dbReference type="ARBA" id="ARBA00023077"/>
    </source>
</evidence>
<feature type="domain" description="TonB-dependent receptor-like beta-barrel" evidence="13">
    <location>
        <begin position="228"/>
        <end position="627"/>
    </location>
</feature>
<comment type="similarity">
    <text evidence="10 11">Belongs to the TonB-dependent receptor family.</text>
</comment>
<dbReference type="GO" id="GO:0044718">
    <property type="term" value="P:siderophore transmembrane transport"/>
    <property type="evidence" value="ECO:0007669"/>
    <property type="project" value="TreeGrafter"/>
</dbReference>
<keyword evidence="3 10" id="KW-1134">Transmembrane beta strand</keyword>
<dbReference type="PROSITE" id="PS52016">
    <property type="entry name" value="TONB_DEPENDENT_REC_3"/>
    <property type="match status" value="1"/>
</dbReference>
<feature type="signal peptide" evidence="12">
    <location>
        <begin position="1"/>
        <end position="18"/>
    </location>
</feature>
<sequence length="667" mass="74238">MRFLITLLLSASTLGLLAQRDSTVFSIDLDDVVVTGQYAPTEARNALHKVTVLTREEWQTQGLNNLAELLQRQMTLGVSPDPILGSGLTIQGMGGQNVQIMIDGVPVIGRLGGNIDLNQLDLASFARVEVIAGAMSARYGSDAAGGVINLITAKEQAGAWKLEAGGQYERVDLDRQYLRAGRQLGDLQVDGGVNHYRARFGSVDSLRTGSIPWNPKQQLGYDANLRYRPGDSLQIHYGYRSFDETLTMYGPVRRPQFRPYVQDQIFTTSRQDHSLCANYWISPAISADLTAGWNRFDRLKATERRDLEPDTTRLVVGGQDTTRYTAQLLRLSVAAVGHPRWSGQFGLEYLRESGSGGRILDPLTGSRTPTLENLASWLGFRYRVANEWSVESTARIGHNSRYDHPVVPALHVLWRPTEQWRWRLGYAWGFRAPSVQELFFNFIDVNHFIIGNPALAAERSRNARLQGEWLGGKSGVLSLNGELFLNQVKNRITLADVADGQFSYVNLATYATQGATLQAVYQPSANWSFTTGAALTRLQNPAENEETELPRFTTLGEVRNELSFRLPQQHFTFRIDHRYVGRQDRYLVAADGSISQGYIGDYHLLHLTLNKGFLQERVWLSLGAKNLLNRDRVPVTGGEGGGAHSGGSGGQLIDFGRSWFVNASFSW</sequence>
<evidence type="ECO:0000313" key="16">
    <source>
        <dbReference type="Proteomes" id="UP000650081"/>
    </source>
</evidence>
<comment type="caution">
    <text evidence="15">The sequence shown here is derived from an EMBL/GenBank/DDBJ whole genome shotgun (WGS) entry which is preliminary data.</text>
</comment>
<dbReference type="CDD" id="cd01347">
    <property type="entry name" value="ligand_gated_channel"/>
    <property type="match status" value="1"/>
</dbReference>
<evidence type="ECO:0000256" key="9">
    <source>
        <dbReference type="ARBA" id="ARBA00023237"/>
    </source>
</evidence>
<evidence type="ECO:0000313" key="15">
    <source>
        <dbReference type="EMBL" id="MBC6992985.1"/>
    </source>
</evidence>
<keyword evidence="7 10" id="KW-0472">Membrane</keyword>
<reference evidence="15" key="1">
    <citation type="submission" date="2020-08" db="EMBL/GenBank/DDBJ databases">
        <title>Lewinella bacteria from marine environments.</title>
        <authorList>
            <person name="Zhong Y."/>
        </authorList>
    </citation>
    <scope>NUCLEOTIDE SEQUENCE</scope>
    <source>
        <strain evidence="15">KCTC 42187</strain>
    </source>
</reference>
<dbReference type="SUPFAM" id="SSF56935">
    <property type="entry name" value="Porins"/>
    <property type="match status" value="1"/>
</dbReference>
<proteinExistence type="inferred from homology"/>